<protein>
    <submittedName>
        <fullName evidence="5">Maspardin</fullName>
    </submittedName>
</protein>
<keyword evidence="3" id="KW-0963">Cytoplasm</keyword>
<dbReference type="Gene3D" id="3.40.50.1820">
    <property type="entry name" value="alpha/beta hydrolase"/>
    <property type="match status" value="1"/>
</dbReference>
<dbReference type="WBParaSite" id="nRc.2.0.1.t23556-RA">
    <property type="protein sequence ID" value="nRc.2.0.1.t23556-RA"/>
    <property type="gene ID" value="nRc.2.0.1.g23556"/>
</dbReference>
<comment type="similarity">
    <text evidence="2">Belongs to the AB hydrolase superfamily.</text>
</comment>
<evidence type="ECO:0000256" key="1">
    <source>
        <dbReference type="ARBA" id="ARBA00004496"/>
    </source>
</evidence>
<dbReference type="PANTHER" id="PTHR15913">
    <property type="entry name" value="ACID CLUSTER PROTEIN 33"/>
    <property type="match status" value="1"/>
</dbReference>
<reference evidence="5" key="1">
    <citation type="submission" date="2022-11" db="UniProtKB">
        <authorList>
            <consortium name="WormBaseParasite"/>
        </authorList>
    </citation>
    <scope>IDENTIFICATION</scope>
</reference>
<name>A0A915JD61_ROMCU</name>
<dbReference type="GO" id="GO:0005737">
    <property type="term" value="C:cytoplasm"/>
    <property type="evidence" value="ECO:0007669"/>
    <property type="project" value="UniProtKB-SubCell"/>
</dbReference>
<dbReference type="InterPro" id="IPR029058">
    <property type="entry name" value="AB_hydrolase_fold"/>
</dbReference>
<dbReference type="Proteomes" id="UP000887565">
    <property type="component" value="Unplaced"/>
</dbReference>
<comment type="subcellular location">
    <subcellularLocation>
        <location evidence="1">Cytoplasm</location>
    </subcellularLocation>
</comment>
<evidence type="ECO:0000256" key="2">
    <source>
        <dbReference type="ARBA" id="ARBA00008645"/>
    </source>
</evidence>
<dbReference type="InterPro" id="IPR026151">
    <property type="entry name" value="Maspardin"/>
</dbReference>
<evidence type="ECO:0000313" key="5">
    <source>
        <dbReference type="WBParaSite" id="nRc.2.0.1.t23556-RA"/>
    </source>
</evidence>
<dbReference type="PANTHER" id="PTHR15913:SF0">
    <property type="entry name" value="MASPARDIN"/>
    <property type="match status" value="1"/>
</dbReference>
<sequence>VTLSDPLKIWSYFEAGPKAVKSPVLFLPPVCGAADVYFRQILNLSARGFRVIAVDYPQYWSIDAFCHDFEEFLNFKQFDNVDIISANPIKILQWGVANCAFFICAFANCANPNEPHVHIFGASLGGFLAQKFAEYSALSSSTSLSNGESDQVDARRQNQQRVASLLLCNSFSNTMVFQRDDIASLFYLLPNFILKRMLRNGFLRTKDEAIMSANNFMIDQLSLMSKEKLSSRITLSYRRSNCKTSKISSLPITIIDVFDKSQFLEMSEHLFNAYPNAKKAHIKSGGCFPFLSRCDEVNLHIMKPSNLDQ</sequence>
<accession>A0A915JD61</accession>
<proteinExistence type="inferred from homology"/>
<evidence type="ECO:0000256" key="3">
    <source>
        <dbReference type="ARBA" id="ARBA00022490"/>
    </source>
</evidence>
<dbReference type="OMA" id="CYVQPQK"/>
<organism evidence="4 5">
    <name type="scientific">Romanomermis culicivorax</name>
    <name type="common">Nematode worm</name>
    <dbReference type="NCBI Taxonomy" id="13658"/>
    <lineage>
        <taxon>Eukaryota</taxon>
        <taxon>Metazoa</taxon>
        <taxon>Ecdysozoa</taxon>
        <taxon>Nematoda</taxon>
        <taxon>Enoplea</taxon>
        <taxon>Dorylaimia</taxon>
        <taxon>Mermithida</taxon>
        <taxon>Mermithoidea</taxon>
        <taxon>Mermithidae</taxon>
        <taxon>Romanomermis</taxon>
    </lineage>
</organism>
<dbReference type="AlphaFoldDB" id="A0A915JD61"/>
<evidence type="ECO:0000313" key="4">
    <source>
        <dbReference type="Proteomes" id="UP000887565"/>
    </source>
</evidence>
<keyword evidence="4" id="KW-1185">Reference proteome</keyword>
<dbReference type="SUPFAM" id="SSF53474">
    <property type="entry name" value="alpha/beta-Hydrolases"/>
    <property type="match status" value="1"/>
</dbReference>